<name>A0A0Q2LM43_CAMCO</name>
<dbReference type="Proteomes" id="UP000409545">
    <property type="component" value="Unassembled WGS sequence"/>
</dbReference>
<dbReference type="KEGG" id="ccoo:ATE51_03486"/>
<dbReference type="OrthoDB" id="5339940at2"/>
<dbReference type="EMBL" id="AACRQU010000001">
    <property type="protein sequence ID" value="EAL8415968.1"/>
    <property type="molecule type" value="Genomic_DNA"/>
</dbReference>
<evidence type="ECO:0000313" key="16">
    <source>
        <dbReference type="Proteomes" id="UP000411403"/>
    </source>
</evidence>
<evidence type="ECO:0000313" key="11">
    <source>
        <dbReference type="Proteomes" id="UP000352088"/>
    </source>
</evidence>
<dbReference type="Proteomes" id="UP000361993">
    <property type="component" value="Unassembled WGS sequence"/>
</dbReference>
<evidence type="ECO:0000313" key="5">
    <source>
        <dbReference type="EMBL" id="EAK4357902.1"/>
    </source>
</evidence>
<evidence type="ECO:0000313" key="14">
    <source>
        <dbReference type="Proteomes" id="UP000382436"/>
    </source>
</evidence>
<proteinExistence type="predicted"/>
<dbReference type="Proteomes" id="UP000382436">
    <property type="component" value="Unassembled WGS sequence"/>
</dbReference>
<dbReference type="eggNOG" id="ENOG503196P">
    <property type="taxonomic scope" value="Bacteria"/>
</dbReference>
<gene>
    <name evidence="6" type="ORF">B9Q54_01480</name>
    <name evidence="2" type="ORF">BU953_00800</name>
    <name evidence="3" type="ORF">BZ274_04335</name>
    <name evidence="5" type="ORF">C6T04_03015</name>
    <name evidence="4" type="ORF">CJD00_02080</name>
    <name evidence="7" type="ORF">DSX26_04950</name>
    <name evidence="8" type="ORF">DYF97_00820</name>
    <name evidence="9" type="ORF">DYU70_05420</name>
    <name evidence="1" type="ORF">ES716_01500</name>
</gene>
<dbReference type="EMBL" id="AACSIE010000004">
    <property type="protein sequence ID" value="EAL9204599.1"/>
    <property type="molecule type" value="Genomic_DNA"/>
</dbReference>
<dbReference type="EMBL" id="AABKAB010000002">
    <property type="protein sequence ID" value="EAH8156625.1"/>
    <property type="molecule type" value="Genomic_DNA"/>
</dbReference>
<dbReference type="Proteomes" id="UP000557830">
    <property type="component" value="Unassembled WGS sequence"/>
</dbReference>
<evidence type="ECO:0000313" key="9">
    <source>
        <dbReference type="EMBL" id="EAL9204599.1"/>
    </source>
</evidence>
<dbReference type="Proteomes" id="UP000352088">
    <property type="component" value="Unassembled WGS sequence"/>
</dbReference>
<dbReference type="GeneID" id="66544634"/>
<evidence type="ECO:0000313" key="15">
    <source>
        <dbReference type="Proteomes" id="UP000409545"/>
    </source>
</evidence>
<evidence type="ECO:0000313" key="1">
    <source>
        <dbReference type="EMBL" id="EAH8156625.1"/>
    </source>
</evidence>
<reference evidence="3 14" key="2">
    <citation type="submission" date="2018-05" db="EMBL/GenBank/DDBJ databases">
        <authorList>
            <consortium name="PulseNet: The National Subtyping Network for Foodborne Disease Surveillance"/>
            <person name="Tarr C.L."/>
            <person name="Trees E."/>
            <person name="Katz L.S."/>
            <person name="Carleton-Romer H.A."/>
            <person name="Stroika S."/>
            <person name="Kucerova Z."/>
            <person name="Roache K.F."/>
            <person name="Sabol A.L."/>
            <person name="Besser J."/>
            <person name="Gerner-Smidt P."/>
        </authorList>
    </citation>
    <scope>NUCLEOTIDE SEQUENCE [LARGE SCALE GENOMIC DNA]</scope>
    <source>
        <strain evidence="3 14">PNUSAC001435</strain>
        <strain evidence="1 18">PNUSAC007828</strain>
    </source>
</reference>
<accession>A0A0Q2LM43</accession>
<reference evidence="4 12" key="1">
    <citation type="submission" date="2018-05" db="EMBL/GenBank/DDBJ databases">
        <authorList>
            <consortium name="GenomeTrakr network: Whole genome sequencing for foodborne pathogen traceback"/>
        </authorList>
    </citation>
    <scope>NUCLEOTIDE SEQUENCE [LARGE SCALE GENOMIC DNA]</scope>
    <source>
        <strain evidence="4 12">NC_C6016</strain>
    </source>
</reference>
<dbReference type="Proteomes" id="UP000411403">
    <property type="component" value="Unassembled WGS sequence"/>
</dbReference>
<protein>
    <submittedName>
        <fullName evidence="7">Uncharacterized protein</fullName>
    </submittedName>
</protein>
<dbReference type="NCBIfam" id="NF041329">
    <property type="entry name" value="CmeU"/>
    <property type="match status" value="1"/>
</dbReference>
<evidence type="ECO:0000313" key="13">
    <source>
        <dbReference type="Proteomes" id="UP000365807"/>
    </source>
</evidence>
<organism evidence="7 11">
    <name type="scientific">Campylobacter coli</name>
    <dbReference type="NCBI Taxonomy" id="195"/>
    <lineage>
        <taxon>Bacteria</taxon>
        <taxon>Pseudomonadati</taxon>
        <taxon>Campylobacterota</taxon>
        <taxon>Epsilonproteobacteria</taxon>
        <taxon>Campylobacterales</taxon>
        <taxon>Campylobacteraceae</taxon>
        <taxon>Campylobacter</taxon>
    </lineage>
</organism>
<dbReference type="AlphaFoldDB" id="A0A0Q2LM43"/>
<dbReference type="EMBL" id="AABUYW010000001">
    <property type="protein sequence ID" value="EAJ1076173.1"/>
    <property type="molecule type" value="Genomic_DNA"/>
</dbReference>
<evidence type="ECO:0000313" key="10">
    <source>
        <dbReference type="Proteomes" id="UP000333665"/>
    </source>
</evidence>
<dbReference type="EMBL" id="AACGFG010000003">
    <property type="protein sequence ID" value="EAK4357902.1"/>
    <property type="molecule type" value="Genomic_DNA"/>
</dbReference>
<dbReference type="InterPro" id="IPR049887">
    <property type="entry name" value="CmeU-like"/>
</dbReference>
<dbReference type="KEGG" id="ccof:VC76_01915"/>
<evidence type="ECO:0000313" key="2">
    <source>
        <dbReference type="EMBL" id="EAJ1076173.1"/>
    </source>
</evidence>
<evidence type="ECO:0000313" key="4">
    <source>
        <dbReference type="EMBL" id="EAK1509073.1"/>
    </source>
</evidence>
<reference evidence="7 11" key="3">
    <citation type="submission" date="2018-07" db="EMBL/GenBank/DDBJ databases">
        <authorList>
            <consortium name="NARMS: The National Antimicrobial Resistance Monitoring System"/>
        </authorList>
    </citation>
    <scope>NUCLEOTIDE SEQUENCE [LARGE SCALE GENOMIC DNA]</scope>
    <source>
        <strain evidence="9 16">CVM N17C171</strain>
        <strain evidence="7 11">CVM N17C548</strain>
        <strain evidence="5 13">FSIS11807978</strain>
        <strain evidence="8 10">FSIS11812579</strain>
        <strain evidence="2 17">FSIS1609200</strain>
        <strain evidence="6 15">FSIS1711007</strain>
    </source>
</reference>
<dbReference type="RefSeq" id="WP_002778275.1">
    <property type="nucleotide sequence ID" value="NZ_AANHVQ020000005.1"/>
</dbReference>
<dbReference type="Proteomes" id="UP000576616">
    <property type="component" value="Unassembled WGS sequence"/>
</dbReference>
<evidence type="ECO:0000313" key="3">
    <source>
        <dbReference type="EMBL" id="EAJ9197408.1"/>
    </source>
</evidence>
<evidence type="ECO:0000313" key="12">
    <source>
        <dbReference type="Proteomes" id="UP000361993"/>
    </source>
</evidence>
<dbReference type="EMBL" id="AACGUZ010000002">
    <property type="protein sequence ID" value="EAK5102949.1"/>
    <property type="molecule type" value="Genomic_DNA"/>
</dbReference>
<dbReference type="Proteomes" id="UP000333665">
    <property type="component" value="Unassembled WGS sequence"/>
</dbReference>
<dbReference type="EMBL" id="AACDUL010000002">
    <property type="protein sequence ID" value="EAK1509073.1"/>
    <property type="molecule type" value="Genomic_DNA"/>
</dbReference>
<comment type="caution">
    <text evidence="7">The sequence shown here is derived from an EMBL/GenBank/DDBJ whole genome shotgun (WGS) entry which is preliminary data.</text>
</comment>
<dbReference type="EMBL" id="AACQHW010000004">
    <property type="protein sequence ID" value="EAL6850815.1"/>
    <property type="molecule type" value="Genomic_DNA"/>
</dbReference>
<evidence type="ECO:0000313" key="17">
    <source>
        <dbReference type="Proteomes" id="UP000557830"/>
    </source>
</evidence>
<evidence type="ECO:0000313" key="6">
    <source>
        <dbReference type="EMBL" id="EAK5102949.1"/>
    </source>
</evidence>
<dbReference type="EMBL" id="AACBVJ010000007">
    <property type="protein sequence ID" value="EAJ9197408.1"/>
    <property type="molecule type" value="Genomic_DNA"/>
</dbReference>
<evidence type="ECO:0000313" key="8">
    <source>
        <dbReference type="EMBL" id="EAL8415968.1"/>
    </source>
</evidence>
<dbReference type="Proteomes" id="UP000365807">
    <property type="component" value="Unassembled WGS sequence"/>
</dbReference>
<evidence type="ECO:0000313" key="18">
    <source>
        <dbReference type="Proteomes" id="UP000576616"/>
    </source>
</evidence>
<sequence>MDKTKVVENLNALFKQRAEFYSYFDKNISKVGNTEVFDFSNAKDLNAEEVYKQFYHLDYAMRKLLPAIYKAYEVSDSDLNRDF</sequence>
<evidence type="ECO:0000313" key="7">
    <source>
        <dbReference type="EMBL" id="EAL6850815.1"/>
    </source>
</evidence>